<feature type="compositionally biased region" description="Low complexity" evidence="9">
    <location>
        <begin position="388"/>
        <end position="403"/>
    </location>
</feature>
<feature type="transmembrane region" description="Helical" evidence="10">
    <location>
        <begin position="702"/>
        <end position="727"/>
    </location>
</feature>
<dbReference type="KEGG" id="vcn:VOLCADRAFT_87261"/>
<dbReference type="STRING" id="3068.D8TKV5"/>
<evidence type="ECO:0000256" key="1">
    <source>
        <dbReference type="ARBA" id="ARBA00004477"/>
    </source>
</evidence>
<organism evidence="12">
    <name type="scientific">Volvox carteri f. nagariensis</name>
    <dbReference type="NCBI Taxonomy" id="3068"/>
    <lineage>
        <taxon>Eukaryota</taxon>
        <taxon>Viridiplantae</taxon>
        <taxon>Chlorophyta</taxon>
        <taxon>core chlorophytes</taxon>
        <taxon>Chlorophyceae</taxon>
        <taxon>CS clade</taxon>
        <taxon>Chlamydomonadales</taxon>
        <taxon>Volvocaceae</taxon>
        <taxon>Volvox</taxon>
    </lineage>
</organism>
<evidence type="ECO:0000256" key="9">
    <source>
        <dbReference type="SAM" id="MobiDB-lite"/>
    </source>
</evidence>
<evidence type="ECO:0000256" key="3">
    <source>
        <dbReference type="ARBA" id="ARBA00010026"/>
    </source>
</evidence>
<keyword evidence="7 10" id="KW-1133">Transmembrane helix</keyword>
<feature type="transmembrane region" description="Helical" evidence="10">
    <location>
        <begin position="479"/>
        <end position="504"/>
    </location>
</feature>
<protein>
    <recommendedName>
        <fullName evidence="13">GPI transamidase subunit PIG-U</fullName>
    </recommendedName>
</protein>
<keyword evidence="4" id="KW-0337">GPI-anchor biosynthesis</keyword>
<evidence type="ECO:0000256" key="2">
    <source>
        <dbReference type="ARBA" id="ARBA00004687"/>
    </source>
</evidence>
<evidence type="ECO:0000313" key="11">
    <source>
        <dbReference type="EMBL" id="EFJ51630.1"/>
    </source>
</evidence>
<dbReference type="InParanoid" id="D8TKV5"/>
<proteinExistence type="inferred from homology"/>
<dbReference type="Proteomes" id="UP000001058">
    <property type="component" value="Unassembled WGS sequence"/>
</dbReference>
<comment type="pathway">
    <text evidence="2">Glycolipid biosynthesis; glycosylphosphatidylinositol-anchor biosynthesis.</text>
</comment>
<dbReference type="PANTHER" id="PTHR13121">
    <property type="entry name" value="GPI TRANSAMIDASE COMPONENT PIG-U"/>
    <property type="match status" value="1"/>
</dbReference>
<evidence type="ECO:0000256" key="6">
    <source>
        <dbReference type="ARBA" id="ARBA00022824"/>
    </source>
</evidence>
<dbReference type="PANTHER" id="PTHR13121:SF0">
    <property type="entry name" value="PHOSPHATIDYLINOSITOL GLYCAN ANCHOR BIOSYNTHESIS CLASS U PROTEIN"/>
    <property type="match status" value="1"/>
</dbReference>
<feature type="transmembrane region" description="Helical" evidence="10">
    <location>
        <begin position="672"/>
        <end position="690"/>
    </location>
</feature>
<feature type="compositionally biased region" description="Pro residues" evidence="9">
    <location>
        <begin position="464"/>
        <end position="473"/>
    </location>
</feature>
<accession>D8TKV5</accession>
<sequence>MIYAAIVGTAARLLLAWSGVGAFLAWRIEVSTAANSNLELREGLALLRLGISPYTGSSCRTPPLGLWLYGALADHDFLYVLPNTLLDLLAASLLYLLAMDLLSGPRRVTDESRATRVVTGAVQDPDRRAAAAGVGIGVEPSCESSSGAYGHSSATNGPFAFLLQPTATPNRYYPSCGSPPSPGRGLRSALPSALVWTYLLNPFTLAAAAGGTTSPLENLAVVAALYGACKARPGLAALGLAVSTYMSLHSAVLLLPVACLLSYGPEDVATPLCVLQRKVCRTTADGCGGGGGDGVGGGVAPGGRVRADGSDGVMGSSGQVDAGCGPAGGHFEGQEKQQQQQQQHLRKGRRKQAGTVNVREGWRAAEEEDEQEEADEPAVSKGTDRKSAAGARSSEAIAAAATVEEAETDNDGDDDDARGLLRRNGGGEARRQQDILARSASISPGPKCSSPPSCPDQGRRKRLLPPPPRPPRLLPWRQLLHCTALTMAVLAFLVAASDLFLLLVPPPPGIVVTSDGSGAGGGSSSRAAKTCILGAAEQLMARQSPGPEAEAGAALLRAAGSSLAACWAVRVYGSQILLDDATPNVGQWWYLSMEVFNDAKAYLRILAHSLLFALAPPLAKRLGVRRPLALFLIQLLCLGFNKPYPSVADLGLAAPMLLLLGRQQLAAARLRLLLPASLLLLCVLGPAMQNMWLSYESANSNFFYSITLLYGVWQVVLLGHVLGLTLWMDRVLILDIQTAVMKTAAGGGVRSGACVVLVPCVGVPNTWIQHAIA</sequence>
<evidence type="ECO:0000313" key="12">
    <source>
        <dbReference type="Proteomes" id="UP000001058"/>
    </source>
</evidence>
<dbReference type="InterPro" id="IPR009600">
    <property type="entry name" value="PIG-U"/>
</dbReference>
<gene>
    <name evidence="11" type="ORF">VOLCADRAFT_87261</name>
</gene>
<feature type="region of interest" description="Disordered" evidence="9">
    <location>
        <begin position="291"/>
        <end position="473"/>
    </location>
</feature>
<keyword evidence="6" id="KW-0256">Endoplasmic reticulum</keyword>
<dbReference type="eggNOG" id="KOG2552">
    <property type="taxonomic scope" value="Eukaryota"/>
</dbReference>
<dbReference type="OrthoDB" id="549017at2759"/>
<dbReference type="Pfam" id="PF06728">
    <property type="entry name" value="PIG-U"/>
    <property type="match status" value="2"/>
</dbReference>
<dbReference type="EMBL" id="GL378326">
    <property type="protein sequence ID" value="EFJ51630.1"/>
    <property type="molecule type" value="Genomic_DNA"/>
</dbReference>
<feature type="compositionally biased region" description="Acidic residues" evidence="9">
    <location>
        <begin position="366"/>
        <end position="376"/>
    </location>
</feature>
<feature type="compositionally biased region" description="Low complexity" evidence="9">
    <location>
        <begin position="441"/>
        <end position="451"/>
    </location>
</feature>
<reference evidence="11 12" key="1">
    <citation type="journal article" date="2010" name="Science">
        <title>Genomic analysis of organismal complexity in the multicellular green alga Volvox carteri.</title>
        <authorList>
            <person name="Prochnik S.E."/>
            <person name="Umen J."/>
            <person name="Nedelcu A.M."/>
            <person name="Hallmann A."/>
            <person name="Miller S.M."/>
            <person name="Nishii I."/>
            <person name="Ferris P."/>
            <person name="Kuo A."/>
            <person name="Mitros T."/>
            <person name="Fritz-Laylin L.K."/>
            <person name="Hellsten U."/>
            <person name="Chapman J."/>
            <person name="Simakov O."/>
            <person name="Rensing S.A."/>
            <person name="Terry A."/>
            <person name="Pangilinan J."/>
            <person name="Kapitonov V."/>
            <person name="Jurka J."/>
            <person name="Salamov A."/>
            <person name="Shapiro H."/>
            <person name="Schmutz J."/>
            <person name="Grimwood J."/>
            <person name="Lindquist E."/>
            <person name="Lucas S."/>
            <person name="Grigoriev I.V."/>
            <person name="Schmitt R."/>
            <person name="Kirk D."/>
            <person name="Rokhsar D.S."/>
        </authorList>
    </citation>
    <scope>NUCLEOTIDE SEQUENCE [LARGE SCALE GENOMIC DNA]</scope>
    <source>
        <strain evidence="12">f. Nagariensis / Eve</strain>
    </source>
</reference>
<dbReference type="FunCoup" id="D8TKV5">
    <property type="interactions" value="1779"/>
</dbReference>
<evidence type="ECO:0008006" key="13">
    <source>
        <dbReference type="Google" id="ProtNLM"/>
    </source>
</evidence>
<name>D8TKV5_VOLCA</name>
<dbReference type="GO" id="GO:0016255">
    <property type="term" value="P:attachment of GPI anchor to protein"/>
    <property type="evidence" value="ECO:0007669"/>
    <property type="project" value="InterPro"/>
</dbReference>
<dbReference type="UniPathway" id="UPA00196"/>
<evidence type="ECO:0000256" key="4">
    <source>
        <dbReference type="ARBA" id="ARBA00022502"/>
    </source>
</evidence>
<keyword evidence="5 10" id="KW-0812">Transmembrane</keyword>
<evidence type="ECO:0000256" key="5">
    <source>
        <dbReference type="ARBA" id="ARBA00022692"/>
    </source>
</evidence>
<dbReference type="RefSeq" id="XP_002947040.1">
    <property type="nucleotide sequence ID" value="XM_002946994.1"/>
</dbReference>
<keyword evidence="8 10" id="KW-0472">Membrane</keyword>
<evidence type="ECO:0000256" key="10">
    <source>
        <dbReference type="SAM" id="Phobius"/>
    </source>
</evidence>
<dbReference type="AlphaFoldDB" id="D8TKV5"/>
<feature type="compositionally biased region" description="Gly residues" evidence="9">
    <location>
        <begin position="291"/>
        <end position="301"/>
    </location>
</feature>
<comment type="similarity">
    <text evidence="3">Belongs to the PIGU family.</text>
</comment>
<dbReference type="GO" id="GO:0006506">
    <property type="term" value="P:GPI anchor biosynthetic process"/>
    <property type="evidence" value="ECO:0007669"/>
    <property type="project" value="UniProtKB-UniPathway"/>
</dbReference>
<keyword evidence="12" id="KW-1185">Reference proteome</keyword>
<dbReference type="GO" id="GO:0042765">
    <property type="term" value="C:GPI-anchor transamidase complex"/>
    <property type="evidence" value="ECO:0007669"/>
    <property type="project" value="InterPro"/>
</dbReference>
<feature type="transmembrane region" description="Helical" evidence="10">
    <location>
        <begin position="77"/>
        <end position="97"/>
    </location>
</feature>
<comment type="subcellular location">
    <subcellularLocation>
        <location evidence="1">Endoplasmic reticulum membrane</location>
        <topology evidence="1">Multi-pass membrane protein</topology>
    </subcellularLocation>
</comment>
<evidence type="ECO:0000256" key="7">
    <source>
        <dbReference type="ARBA" id="ARBA00022989"/>
    </source>
</evidence>
<evidence type="ECO:0000256" key="8">
    <source>
        <dbReference type="ARBA" id="ARBA00023136"/>
    </source>
</evidence>
<dbReference type="GeneID" id="9620006"/>
<feature type="compositionally biased region" description="Acidic residues" evidence="9">
    <location>
        <begin position="404"/>
        <end position="416"/>
    </location>
</feature>